<dbReference type="Proteomes" id="UP001161325">
    <property type="component" value="Unassembled WGS sequence"/>
</dbReference>
<dbReference type="CDD" id="cd00433">
    <property type="entry name" value="Peptidase_M17"/>
    <property type="match status" value="1"/>
</dbReference>
<dbReference type="Gene3D" id="3.40.630.10">
    <property type="entry name" value="Zn peptidases"/>
    <property type="match status" value="1"/>
</dbReference>
<keyword evidence="11" id="KW-1185">Reference proteome</keyword>
<comment type="catalytic activity">
    <reaction evidence="1 8">
        <text>Release of an N-terminal amino acid, Xaa-|-Yaa-, in which Xaa is preferably Leu, but may be other amino acids including Pro although not Arg or Lys, and Yaa may be Pro. Amino acid amides and methyl esters are also readily hydrolyzed, but rates on arylamides are exceedingly low.</text>
        <dbReference type="EC" id="3.4.11.1"/>
    </reaction>
</comment>
<dbReference type="InterPro" id="IPR008283">
    <property type="entry name" value="Peptidase_M17_N"/>
</dbReference>
<dbReference type="NCBIfam" id="NF002073">
    <property type="entry name" value="PRK00913.1-2"/>
    <property type="match status" value="1"/>
</dbReference>
<dbReference type="EMBL" id="BRXS01000006">
    <property type="protein sequence ID" value="GLC27294.1"/>
    <property type="molecule type" value="Genomic_DNA"/>
</dbReference>
<keyword evidence="4 8" id="KW-0031">Aminopeptidase</keyword>
<feature type="binding site" evidence="8">
    <location>
        <position position="262"/>
    </location>
    <ligand>
        <name>Mn(2+)</name>
        <dbReference type="ChEBI" id="CHEBI:29035"/>
        <label>1</label>
    </ligand>
</feature>
<evidence type="ECO:0000256" key="5">
    <source>
        <dbReference type="ARBA" id="ARBA00022670"/>
    </source>
</evidence>
<evidence type="ECO:0000256" key="8">
    <source>
        <dbReference type="HAMAP-Rule" id="MF_00181"/>
    </source>
</evidence>
<keyword evidence="7 8" id="KW-0464">Manganese</keyword>
<comment type="function">
    <text evidence="8">Presumably involved in the processing and regular turnover of intracellular proteins. Catalyzes the removal of unsubstituted N-terminal amino acids from various peptides.</text>
</comment>
<dbReference type="InterPro" id="IPR023042">
    <property type="entry name" value="Peptidase_M17_leu_NH2_pept"/>
</dbReference>
<feature type="binding site" evidence="8">
    <location>
        <position position="262"/>
    </location>
    <ligand>
        <name>Mn(2+)</name>
        <dbReference type="ChEBI" id="CHEBI:29035"/>
        <label>2</label>
    </ligand>
</feature>
<dbReference type="Gene3D" id="3.40.220.10">
    <property type="entry name" value="Leucine Aminopeptidase, subunit E, domain 1"/>
    <property type="match status" value="1"/>
</dbReference>
<organism evidence="10 11">
    <name type="scientific">Roseisolibacter agri</name>
    <dbReference type="NCBI Taxonomy" id="2014610"/>
    <lineage>
        <taxon>Bacteria</taxon>
        <taxon>Pseudomonadati</taxon>
        <taxon>Gemmatimonadota</taxon>
        <taxon>Gemmatimonadia</taxon>
        <taxon>Gemmatimonadales</taxon>
        <taxon>Gemmatimonadaceae</taxon>
        <taxon>Roseisolibacter</taxon>
    </lineage>
</organism>
<comment type="cofactor">
    <cofactor evidence="8">
        <name>Mn(2+)</name>
        <dbReference type="ChEBI" id="CHEBI:29035"/>
    </cofactor>
    <text evidence="8">Binds 2 manganese ions per subunit.</text>
</comment>
<dbReference type="PANTHER" id="PTHR11963:SF23">
    <property type="entry name" value="CYTOSOL AMINOPEPTIDASE"/>
    <property type="match status" value="1"/>
</dbReference>
<dbReference type="GO" id="GO:0006508">
    <property type="term" value="P:proteolysis"/>
    <property type="evidence" value="ECO:0007669"/>
    <property type="project" value="UniProtKB-KW"/>
</dbReference>
<sequence length="490" mass="50951">MPLQFALSSDAPDALSTPLLAIALAADEALPAALADLDARLNGTLGRALSRRDFRGGRDETLHLAGGEQGVERVLLVGMGKATDRNVALRRAGAVAARAATKLGTGALAFYAADLDARGVEEAAVGMGLGAWSYDDLKAKPPEKDRRAQVSTVTVVADAAHQSGLAAAEAVTAGYATARRLAMMPGNVCTPDTFAQVGQEIADAHGMALTVLGRAELEAEGMGSFLSVAQGTPQDPKLVALEYRKGGDAKPIVLVGKGLCFDTGGINIKPGDGMWNMKFDMCGAAGVLGAMEAIARLGLAVNVVGVIGSTTNMPSGTAMKPGDVVRAMSGKTIENHNTDAEGRLVLCDLLHWVKKYEPAAVIDAATLTGAIVIALGNSTVGVFGSDDALTQEVLAAGRRASERGWELPMFDDYKEQLKSDVADLKNVGGRAAGSITAAWFLREFVEDAYPWVHLDVAGTAYSETDLGWLPKGPTGTPTGTFIEFVRGRAS</sequence>
<evidence type="ECO:0000256" key="7">
    <source>
        <dbReference type="ARBA" id="ARBA00023211"/>
    </source>
</evidence>
<evidence type="ECO:0000313" key="11">
    <source>
        <dbReference type="Proteomes" id="UP001161325"/>
    </source>
</evidence>
<dbReference type="SUPFAM" id="SSF52949">
    <property type="entry name" value="Macro domain-like"/>
    <property type="match status" value="1"/>
</dbReference>
<dbReference type="HAMAP" id="MF_00181">
    <property type="entry name" value="Cytosol_peptidase_M17"/>
    <property type="match status" value="1"/>
</dbReference>
<name>A0AA37Q6P5_9BACT</name>
<evidence type="ECO:0000256" key="1">
    <source>
        <dbReference type="ARBA" id="ARBA00000135"/>
    </source>
</evidence>
<evidence type="ECO:0000259" key="9">
    <source>
        <dbReference type="PROSITE" id="PS00631"/>
    </source>
</evidence>
<dbReference type="Pfam" id="PF02789">
    <property type="entry name" value="Peptidase_M17_N"/>
    <property type="match status" value="1"/>
</dbReference>
<dbReference type="PRINTS" id="PR00481">
    <property type="entry name" value="LAMNOPPTDASE"/>
</dbReference>
<keyword evidence="8" id="KW-0479">Metal-binding</keyword>
<feature type="active site" evidence="8">
    <location>
        <position position="269"/>
    </location>
</feature>
<dbReference type="PROSITE" id="PS00631">
    <property type="entry name" value="CYTOSOL_AP"/>
    <property type="match status" value="1"/>
</dbReference>
<evidence type="ECO:0000256" key="2">
    <source>
        <dbReference type="ARBA" id="ARBA00000967"/>
    </source>
</evidence>
<gene>
    <name evidence="8 10" type="primary">pepA</name>
    <name evidence="10" type="ORF">rosag_38070</name>
</gene>
<dbReference type="GO" id="GO:0030145">
    <property type="term" value="F:manganese ion binding"/>
    <property type="evidence" value="ECO:0007669"/>
    <property type="project" value="UniProtKB-UniRule"/>
</dbReference>
<evidence type="ECO:0000313" key="10">
    <source>
        <dbReference type="EMBL" id="GLC27294.1"/>
    </source>
</evidence>
<evidence type="ECO:0000256" key="4">
    <source>
        <dbReference type="ARBA" id="ARBA00022438"/>
    </source>
</evidence>
<dbReference type="Pfam" id="PF00883">
    <property type="entry name" value="Peptidase_M17"/>
    <property type="match status" value="1"/>
</dbReference>
<feature type="binding site" evidence="8">
    <location>
        <position position="339"/>
    </location>
    <ligand>
        <name>Mn(2+)</name>
        <dbReference type="ChEBI" id="CHEBI:29035"/>
        <label>1</label>
    </ligand>
</feature>
<dbReference type="GO" id="GO:0005737">
    <property type="term" value="C:cytoplasm"/>
    <property type="evidence" value="ECO:0007669"/>
    <property type="project" value="UniProtKB-SubCell"/>
</dbReference>
<feature type="active site" evidence="8">
    <location>
        <position position="343"/>
    </location>
</feature>
<dbReference type="AlphaFoldDB" id="A0AA37Q6P5"/>
<dbReference type="EC" id="3.4.11.1" evidence="8"/>
<evidence type="ECO:0000256" key="6">
    <source>
        <dbReference type="ARBA" id="ARBA00022801"/>
    </source>
</evidence>
<protein>
    <recommendedName>
        <fullName evidence="8">Probable cytosol aminopeptidase</fullName>
        <ecNumber evidence="8">3.4.11.1</ecNumber>
    </recommendedName>
    <alternativeName>
        <fullName evidence="8">Leucine aminopeptidase</fullName>
        <shortName evidence="8">LAP</shortName>
        <ecNumber evidence="8">3.4.11.10</ecNumber>
    </alternativeName>
    <alternativeName>
        <fullName evidence="8">Leucyl aminopeptidase</fullName>
    </alternativeName>
</protein>
<dbReference type="InterPro" id="IPR043472">
    <property type="entry name" value="Macro_dom-like"/>
</dbReference>
<feature type="binding site" evidence="8">
    <location>
        <position position="257"/>
    </location>
    <ligand>
        <name>Mn(2+)</name>
        <dbReference type="ChEBI" id="CHEBI:29035"/>
        <label>2</label>
    </ligand>
</feature>
<dbReference type="RefSeq" id="WP_284351737.1">
    <property type="nucleotide sequence ID" value="NZ_BRXS01000006.1"/>
</dbReference>
<proteinExistence type="inferred from homology"/>
<keyword evidence="6 8" id="KW-0378">Hydrolase</keyword>
<comment type="subcellular location">
    <subcellularLocation>
        <location evidence="8">Cytoplasm</location>
    </subcellularLocation>
</comment>
<comment type="similarity">
    <text evidence="3 8">Belongs to the peptidase M17 family.</text>
</comment>
<comment type="caution">
    <text evidence="10">The sequence shown here is derived from an EMBL/GenBank/DDBJ whole genome shotgun (WGS) entry which is preliminary data.</text>
</comment>
<feature type="binding site" evidence="8">
    <location>
        <position position="280"/>
    </location>
    <ligand>
        <name>Mn(2+)</name>
        <dbReference type="ChEBI" id="CHEBI:29035"/>
        <label>2</label>
    </ligand>
</feature>
<feature type="domain" description="Cytosol aminopeptidase" evidence="9">
    <location>
        <begin position="337"/>
        <end position="344"/>
    </location>
</feature>
<dbReference type="InterPro" id="IPR000819">
    <property type="entry name" value="Peptidase_M17_C"/>
</dbReference>
<evidence type="ECO:0000256" key="3">
    <source>
        <dbReference type="ARBA" id="ARBA00009528"/>
    </source>
</evidence>
<dbReference type="PANTHER" id="PTHR11963">
    <property type="entry name" value="LEUCINE AMINOPEPTIDASE-RELATED"/>
    <property type="match status" value="1"/>
</dbReference>
<feature type="binding site" evidence="8">
    <location>
        <position position="341"/>
    </location>
    <ligand>
        <name>Mn(2+)</name>
        <dbReference type="ChEBI" id="CHEBI:29035"/>
        <label>1</label>
    </ligand>
</feature>
<comment type="catalytic activity">
    <reaction evidence="2 8">
        <text>Release of an N-terminal amino acid, preferentially leucine, but not glutamic or aspartic acids.</text>
        <dbReference type="EC" id="3.4.11.10"/>
    </reaction>
</comment>
<feature type="binding site" evidence="8">
    <location>
        <position position="341"/>
    </location>
    <ligand>
        <name>Mn(2+)</name>
        <dbReference type="ChEBI" id="CHEBI:29035"/>
        <label>2</label>
    </ligand>
</feature>
<reference evidence="10" key="1">
    <citation type="submission" date="2022-08" db="EMBL/GenBank/DDBJ databases">
        <title>Draft genome sequencing of Roseisolibacter agri AW1220.</title>
        <authorList>
            <person name="Tobiishi Y."/>
            <person name="Tonouchi A."/>
        </authorList>
    </citation>
    <scope>NUCLEOTIDE SEQUENCE</scope>
    <source>
        <strain evidence="10">AW1220</strain>
    </source>
</reference>
<dbReference type="GO" id="GO:0070006">
    <property type="term" value="F:metalloaminopeptidase activity"/>
    <property type="evidence" value="ECO:0007669"/>
    <property type="project" value="InterPro"/>
</dbReference>
<accession>A0AA37Q6P5</accession>
<dbReference type="SUPFAM" id="SSF53187">
    <property type="entry name" value="Zn-dependent exopeptidases"/>
    <property type="match status" value="1"/>
</dbReference>
<dbReference type="EC" id="3.4.11.10" evidence="8"/>
<keyword evidence="8" id="KW-0963">Cytoplasm</keyword>
<dbReference type="NCBIfam" id="NF002074">
    <property type="entry name" value="PRK00913.1-4"/>
    <property type="match status" value="1"/>
</dbReference>
<dbReference type="InterPro" id="IPR011356">
    <property type="entry name" value="Leucine_aapep/pepB"/>
</dbReference>
<keyword evidence="5 8" id="KW-0645">Protease</keyword>